<evidence type="ECO:0000256" key="1">
    <source>
        <dbReference type="SAM" id="SignalP"/>
    </source>
</evidence>
<dbReference type="Proteomes" id="UP000244092">
    <property type="component" value="Unassembled WGS sequence"/>
</dbReference>
<evidence type="ECO:0000313" key="2">
    <source>
        <dbReference type="EMBL" id="PTX73834.1"/>
    </source>
</evidence>
<dbReference type="PROSITE" id="PS51257">
    <property type="entry name" value="PROKAR_LIPOPROTEIN"/>
    <property type="match status" value="1"/>
</dbReference>
<protein>
    <recommendedName>
        <fullName evidence="4">Lipoprotein</fullName>
    </recommendedName>
</protein>
<comment type="caution">
    <text evidence="2">The sequence shown here is derived from an EMBL/GenBank/DDBJ whole genome shotgun (WGS) entry which is preliminary data.</text>
</comment>
<feature type="chain" id="PRO_5015754573" description="Lipoprotein" evidence="1">
    <location>
        <begin position="28"/>
        <end position="136"/>
    </location>
</feature>
<sequence length="136" mass="14011">MKKIIMSAAMMVALAACVGSNAPTASAPSLNPKSKISILFQDFPAGTECSVTLPSGRLQTPAVPGKIDYPAANAKAPVRCKSPDGATYAVDVQSVLPAGEFRVAGLTAYGTGLIVSTVSAGDLLRFQNENGVTRRK</sequence>
<accession>A0A2T6CEB6</accession>
<gene>
    <name evidence="2" type="ORF">C8N31_10530</name>
</gene>
<proteinExistence type="predicted"/>
<reference evidence="2 3" key="1">
    <citation type="submission" date="2018-04" db="EMBL/GenBank/DDBJ databases">
        <title>Genomic Encyclopedia of Archaeal and Bacterial Type Strains, Phase II (KMG-II): from individual species to whole genera.</title>
        <authorList>
            <person name="Goeker M."/>
        </authorList>
    </citation>
    <scope>NUCLEOTIDE SEQUENCE [LARGE SCALE GENOMIC DNA]</scope>
    <source>
        <strain evidence="2 3">DSM 12244</strain>
    </source>
</reference>
<keyword evidence="1" id="KW-0732">Signal</keyword>
<dbReference type="AlphaFoldDB" id="A0A2T6CEB6"/>
<organism evidence="2 3">
    <name type="scientific">Sulfitobacter mediterraneus</name>
    <dbReference type="NCBI Taxonomy" id="83219"/>
    <lineage>
        <taxon>Bacteria</taxon>
        <taxon>Pseudomonadati</taxon>
        <taxon>Pseudomonadota</taxon>
        <taxon>Alphaproteobacteria</taxon>
        <taxon>Rhodobacterales</taxon>
        <taxon>Roseobacteraceae</taxon>
        <taxon>Sulfitobacter</taxon>
    </lineage>
</organism>
<evidence type="ECO:0000313" key="3">
    <source>
        <dbReference type="Proteomes" id="UP000244092"/>
    </source>
</evidence>
<feature type="signal peptide" evidence="1">
    <location>
        <begin position="1"/>
        <end position="27"/>
    </location>
</feature>
<evidence type="ECO:0008006" key="4">
    <source>
        <dbReference type="Google" id="ProtNLM"/>
    </source>
</evidence>
<dbReference type="EMBL" id="QBKU01000005">
    <property type="protein sequence ID" value="PTX73834.1"/>
    <property type="molecule type" value="Genomic_DNA"/>
</dbReference>
<name>A0A2T6CEB6_9RHOB</name>
<dbReference type="RefSeq" id="WP_146173122.1">
    <property type="nucleotide sequence ID" value="NZ_QBKU01000005.1"/>
</dbReference>